<reference evidence="1 2" key="1">
    <citation type="submission" date="2022-03" db="EMBL/GenBank/DDBJ databases">
        <title>Taxonomic description of new species and reclassification of some bacterial strains.</title>
        <authorList>
            <person name="Ndongo S."/>
        </authorList>
    </citation>
    <scope>NUCLEOTIDE SEQUENCE [LARGE SCALE GENOMIC DNA]</scope>
    <source>
        <strain evidence="1 2">Marseille-P6666</strain>
    </source>
</reference>
<evidence type="ECO:0000313" key="2">
    <source>
        <dbReference type="Proteomes" id="UP001202031"/>
    </source>
</evidence>
<gene>
    <name evidence="1" type="ORF">M8N44_10315</name>
</gene>
<accession>A0ABT0R9V9</accession>
<proteinExistence type="predicted"/>
<comment type="caution">
    <text evidence="1">The sequence shown here is derived from an EMBL/GenBank/DDBJ whole genome shotgun (WGS) entry which is preliminary data.</text>
</comment>
<organism evidence="1 2">
    <name type="scientific">Akkermansia massiliensis</name>
    <dbReference type="NCBI Taxonomy" id="2927224"/>
    <lineage>
        <taxon>Bacteria</taxon>
        <taxon>Pseudomonadati</taxon>
        <taxon>Verrucomicrobiota</taxon>
        <taxon>Verrucomicrobiia</taxon>
        <taxon>Verrucomicrobiales</taxon>
        <taxon>Akkermansiaceae</taxon>
        <taxon>Akkermansia</taxon>
    </lineage>
</organism>
<evidence type="ECO:0008006" key="3">
    <source>
        <dbReference type="Google" id="ProtNLM"/>
    </source>
</evidence>
<evidence type="ECO:0000313" key="1">
    <source>
        <dbReference type="EMBL" id="MCL6657702.1"/>
    </source>
</evidence>
<dbReference type="RefSeq" id="WP_102727888.1">
    <property type="nucleotide sequence ID" value="NZ_CP072027.1"/>
</dbReference>
<dbReference type="Proteomes" id="UP001202031">
    <property type="component" value="Unassembled WGS sequence"/>
</dbReference>
<sequence length="165" mass="18135">MAQLTIQQFLGYNPDDRGRFIDHMARFGQHVDTVLGSVARTDYPWDIPGGWEGWFQVEFATYLTMNNIDHERENGIQGYGTPDFLFSNGPYLAPIEIKCHHPGSNITQDALADVAKLQQSGMNSGLVIAVTPSGPPNGSFHHAHTLTGTVGGVNPPNMEIYYCGQ</sequence>
<dbReference type="EMBL" id="JAMGSI010000002">
    <property type="protein sequence ID" value="MCL6657702.1"/>
    <property type="molecule type" value="Genomic_DNA"/>
</dbReference>
<protein>
    <recommendedName>
        <fullName evidence="3">Restriction endonuclease</fullName>
    </recommendedName>
</protein>
<name>A0ABT0R9V9_9BACT</name>
<dbReference type="GeneID" id="84024261"/>
<keyword evidence="2" id="KW-1185">Reference proteome</keyword>